<organism evidence="1">
    <name type="scientific">marine metagenome</name>
    <dbReference type="NCBI Taxonomy" id="408172"/>
    <lineage>
        <taxon>unclassified sequences</taxon>
        <taxon>metagenomes</taxon>
        <taxon>ecological metagenomes</taxon>
    </lineage>
</organism>
<dbReference type="EMBL" id="UINC01163169">
    <property type="protein sequence ID" value="SVD63327.1"/>
    <property type="molecule type" value="Genomic_DNA"/>
</dbReference>
<proteinExistence type="predicted"/>
<accession>A0A382WWR2</accession>
<dbReference type="AlphaFoldDB" id="A0A382WWR2"/>
<sequence>MRRFAARLSIVLAVSVGYVSPVVAHHTEAHFGRSTTYQVVYQFNRSDATYHR</sequence>
<evidence type="ECO:0000313" key="1">
    <source>
        <dbReference type="EMBL" id="SVD63327.1"/>
    </source>
</evidence>
<gene>
    <name evidence="1" type="ORF">METZ01_LOCUS416181</name>
</gene>
<protein>
    <submittedName>
        <fullName evidence="1">Uncharacterized protein</fullName>
    </submittedName>
</protein>
<reference evidence="1" key="1">
    <citation type="submission" date="2018-05" db="EMBL/GenBank/DDBJ databases">
        <authorList>
            <person name="Lanie J.A."/>
            <person name="Ng W.-L."/>
            <person name="Kazmierczak K.M."/>
            <person name="Andrzejewski T.M."/>
            <person name="Davidsen T.M."/>
            <person name="Wayne K.J."/>
            <person name="Tettelin H."/>
            <person name="Glass J.I."/>
            <person name="Rusch D."/>
            <person name="Podicherti R."/>
            <person name="Tsui H.-C.T."/>
            <person name="Winkler M.E."/>
        </authorList>
    </citation>
    <scope>NUCLEOTIDE SEQUENCE</scope>
</reference>
<feature type="non-terminal residue" evidence="1">
    <location>
        <position position="52"/>
    </location>
</feature>
<name>A0A382WWR2_9ZZZZ</name>